<sequence>MEESSKMATKNSLSLCQKSSEEKNGGGDGEVKSLAMEMKSFNLTKWMYEDSLITYTMHCSPAGEKKHFSVKIYLFHHFCPLPRIMYSLLDKDYNNIPCHDH</sequence>
<dbReference type="Proteomes" id="UP000594262">
    <property type="component" value="Unplaced"/>
</dbReference>
<evidence type="ECO:0000256" key="1">
    <source>
        <dbReference type="SAM" id="MobiDB-lite"/>
    </source>
</evidence>
<protein>
    <submittedName>
        <fullName evidence="2">Uncharacterized protein</fullName>
    </submittedName>
</protein>
<dbReference type="EnsemblMetazoa" id="CLYHEMT023544.1">
    <property type="protein sequence ID" value="CLYHEMP023544.1"/>
    <property type="gene ID" value="CLYHEMG023544"/>
</dbReference>
<proteinExistence type="predicted"/>
<organism evidence="2 3">
    <name type="scientific">Clytia hemisphaerica</name>
    <dbReference type="NCBI Taxonomy" id="252671"/>
    <lineage>
        <taxon>Eukaryota</taxon>
        <taxon>Metazoa</taxon>
        <taxon>Cnidaria</taxon>
        <taxon>Hydrozoa</taxon>
        <taxon>Hydroidolina</taxon>
        <taxon>Leptothecata</taxon>
        <taxon>Obeliida</taxon>
        <taxon>Clytiidae</taxon>
        <taxon>Clytia</taxon>
    </lineage>
</organism>
<evidence type="ECO:0000313" key="2">
    <source>
        <dbReference type="EnsemblMetazoa" id="CLYHEMP023544.1"/>
    </source>
</evidence>
<dbReference type="AlphaFoldDB" id="A0A7M5XII8"/>
<reference evidence="2" key="1">
    <citation type="submission" date="2021-01" db="UniProtKB">
        <authorList>
            <consortium name="EnsemblMetazoa"/>
        </authorList>
    </citation>
    <scope>IDENTIFICATION</scope>
</reference>
<feature type="region of interest" description="Disordered" evidence="1">
    <location>
        <begin position="1"/>
        <end position="30"/>
    </location>
</feature>
<keyword evidence="3" id="KW-1185">Reference proteome</keyword>
<name>A0A7M5XII8_9CNID</name>
<feature type="compositionally biased region" description="Basic and acidic residues" evidence="1">
    <location>
        <begin position="19"/>
        <end position="30"/>
    </location>
</feature>
<accession>A0A7M5XII8</accession>
<evidence type="ECO:0000313" key="3">
    <source>
        <dbReference type="Proteomes" id="UP000594262"/>
    </source>
</evidence>
<feature type="compositionally biased region" description="Polar residues" evidence="1">
    <location>
        <begin position="1"/>
        <end position="18"/>
    </location>
</feature>